<feature type="domain" description="DUF58" evidence="2">
    <location>
        <begin position="206"/>
        <end position="282"/>
    </location>
</feature>
<dbReference type="OrthoDB" id="9778037at2"/>
<dbReference type="EMBL" id="FRCT01000009">
    <property type="protein sequence ID" value="SHM67026.1"/>
    <property type="molecule type" value="Genomic_DNA"/>
</dbReference>
<dbReference type="Pfam" id="PF01882">
    <property type="entry name" value="DUF58"/>
    <property type="match status" value="1"/>
</dbReference>
<gene>
    <name evidence="3" type="ORF">SAMN04487860_109123</name>
</gene>
<reference evidence="3 4" key="1">
    <citation type="submission" date="2016-11" db="EMBL/GenBank/DDBJ databases">
        <authorList>
            <person name="Jaros S."/>
            <person name="Januszkiewicz K."/>
            <person name="Wedrychowicz H."/>
        </authorList>
    </citation>
    <scope>NUCLEOTIDE SEQUENCE [LARGE SCALE GENOMIC DNA]</scope>
    <source>
        <strain evidence="3 4">Y1</strain>
    </source>
</reference>
<name>A0A1M7KNK7_RUMFL</name>
<feature type="transmembrane region" description="Helical" evidence="1">
    <location>
        <begin position="7"/>
        <end position="25"/>
    </location>
</feature>
<proteinExistence type="predicted"/>
<dbReference type="AlphaFoldDB" id="A0A1M7KNK7"/>
<dbReference type="Proteomes" id="UP000184394">
    <property type="component" value="Unassembled WGS sequence"/>
</dbReference>
<keyword evidence="1" id="KW-0472">Membrane</keyword>
<organism evidence="3 4">
    <name type="scientific">Ruminococcus flavefaciens</name>
    <dbReference type="NCBI Taxonomy" id="1265"/>
    <lineage>
        <taxon>Bacteria</taxon>
        <taxon>Bacillati</taxon>
        <taxon>Bacillota</taxon>
        <taxon>Clostridia</taxon>
        <taxon>Eubacteriales</taxon>
        <taxon>Oscillospiraceae</taxon>
        <taxon>Ruminococcus</taxon>
    </lineage>
</organism>
<evidence type="ECO:0000256" key="1">
    <source>
        <dbReference type="SAM" id="Phobius"/>
    </source>
</evidence>
<keyword evidence="1" id="KW-1133">Transmembrane helix</keyword>
<accession>A0A1M7KNK7</accession>
<dbReference type="PANTHER" id="PTHR34351">
    <property type="entry name" value="SLR1927 PROTEIN-RELATED"/>
    <property type="match status" value="1"/>
</dbReference>
<protein>
    <recommendedName>
        <fullName evidence="2">DUF58 domain-containing protein</fullName>
    </recommendedName>
</protein>
<evidence type="ECO:0000313" key="3">
    <source>
        <dbReference type="EMBL" id="SHM67026.1"/>
    </source>
</evidence>
<dbReference type="InterPro" id="IPR002881">
    <property type="entry name" value="DUF58"/>
</dbReference>
<evidence type="ECO:0000259" key="2">
    <source>
        <dbReference type="Pfam" id="PF01882"/>
    </source>
</evidence>
<keyword evidence="1" id="KW-0812">Transmembrane</keyword>
<dbReference type="RefSeq" id="WP_072951355.1">
    <property type="nucleotide sequence ID" value="NZ_FRCT01000009.1"/>
</dbReference>
<feature type="transmembrane region" description="Helical" evidence="1">
    <location>
        <begin position="31"/>
        <end position="50"/>
    </location>
</feature>
<evidence type="ECO:0000313" key="4">
    <source>
        <dbReference type="Proteomes" id="UP000184394"/>
    </source>
</evidence>
<dbReference type="PANTHER" id="PTHR34351:SF2">
    <property type="entry name" value="DUF58 DOMAIN-CONTAINING PROTEIN"/>
    <property type="match status" value="1"/>
</dbReference>
<sequence length="390" mass="43066">MFKHIKSVVSVIAVAFLVYIFTFYIDGEMGVILLAFVLFAPLASLFFALYAQKRVKVTFDCDAYVQKGSYLDVEVTVRKTGAFPLAILEICPYASEVFVQNVKKRRLTMFNEEKTTFTFRLDAAIGGNGEVGIYAVYSCGFLGFMRFPMKAKLPAAASVGVIPQLPDIKASSQLFRSIADTVLTSDEEEENDTSMLFSANTSPGYEHREYEHGDPLKRINWKLSSKKAKLMVRLDEAVASVQPVIVLDLFRRSSVSAENAVRGEEQLIRAVFGLLFLLVKQGIACNFVYRDASGKSVMESVDNPDYPNQLLLKILSIRVIPDKRVDLSEVGSSVCACVIATTDAGAGFAAVNDQLENKDNVSIIGLSVASANSTSLPLWYLDEENNFRLV</sequence>